<proteinExistence type="predicted"/>
<dbReference type="EMBL" id="CP006644">
    <property type="protein sequence ID" value="AHE52905.1"/>
    <property type="molecule type" value="Genomic_DNA"/>
</dbReference>
<dbReference type="SUPFAM" id="SSF56601">
    <property type="entry name" value="beta-lactamase/transpeptidase-like"/>
    <property type="match status" value="1"/>
</dbReference>
<dbReference type="KEGG" id="ssan:NX02_05850"/>
<dbReference type="AlphaFoldDB" id="W0AB59"/>
<feature type="domain" description="Beta-lactamase-related" evidence="2">
    <location>
        <begin position="73"/>
        <end position="396"/>
    </location>
</feature>
<name>W0AB59_9SPHN</name>
<keyword evidence="4" id="KW-1185">Reference proteome</keyword>
<dbReference type="HOGENOM" id="CLU_020027_14_3_5"/>
<dbReference type="PATRIC" id="fig|1123269.5.peg.1129"/>
<gene>
    <name evidence="3" type="ORF">NX02_05850</name>
</gene>
<dbReference type="Gene3D" id="3.40.710.10">
    <property type="entry name" value="DD-peptidase/beta-lactamase superfamily"/>
    <property type="match status" value="1"/>
</dbReference>
<dbReference type="PANTHER" id="PTHR46825:SF15">
    <property type="entry name" value="BETA-LACTAMASE-RELATED DOMAIN-CONTAINING PROTEIN"/>
    <property type="match status" value="1"/>
</dbReference>
<dbReference type="OrthoDB" id="119951at2"/>
<protein>
    <recommendedName>
        <fullName evidence="2">Beta-lactamase-related domain-containing protein</fullName>
    </recommendedName>
</protein>
<dbReference type="PANTHER" id="PTHR46825">
    <property type="entry name" value="D-ALANYL-D-ALANINE-CARBOXYPEPTIDASE/ENDOPEPTIDASE AMPH"/>
    <property type="match status" value="1"/>
</dbReference>
<dbReference type="Pfam" id="PF00144">
    <property type="entry name" value="Beta-lactamase"/>
    <property type="match status" value="1"/>
</dbReference>
<dbReference type="RefSeq" id="WP_025291195.1">
    <property type="nucleotide sequence ID" value="NZ_CP006644.1"/>
</dbReference>
<evidence type="ECO:0000313" key="3">
    <source>
        <dbReference type="EMBL" id="AHE52905.1"/>
    </source>
</evidence>
<keyword evidence="1" id="KW-0732">Signal</keyword>
<feature type="chain" id="PRO_5004785266" description="Beta-lactamase-related domain-containing protein" evidence="1">
    <location>
        <begin position="33"/>
        <end position="438"/>
    </location>
</feature>
<sequence length="438" mass="46613">MSKKITKSAKNPVHRWIVAGGGALAIALTASAYSFADADAAAQAQPGLTSGYAGSVPAVMRRGGPSLIDYARLDRRLQQVVATPGMVGMAVAIVENGELRFVKGYGVTQYGTHDPVTTRTVFRWASLSKGVAATTVASLAADGKISLNAPISRYSSSLKLPGGAENRLTVTDLLAQRLGIVRNAYDGKLEAGQDPRVLRTQLATAPMQCAAGGCYSYQNIAYDAASEMVERVTGRRYEDVVRERIFLPLGMTSATISRQGLQSAPSWARSHVGTRVMPVVDSYYRVPAAGGVNSSIIDMGRWMQAQMGVASGVVSPGLLKTIHAPLTVTGRARGFGIEDRAISGVTYGMGFREYAYAGHQLVGHRGAVRGYRSLMVFDPVQRTGVAILWNSQSTKPVGLQLEVLDMLYGLPTRDWLKVDLPGTGNARTLVSATADTAE</sequence>
<dbReference type="STRING" id="1123269.NX02_05850"/>
<organism evidence="3 4">
    <name type="scientific">Sphingomonas sanxanigenens DSM 19645 = NX02</name>
    <dbReference type="NCBI Taxonomy" id="1123269"/>
    <lineage>
        <taxon>Bacteria</taxon>
        <taxon>Pseudomonadati</taxon>
        <taxon>Pseudomonadota</taxon>
        <taxon>Alphaproteobacteria</taxon>
        <taxon>Sphingomonadales</taxon>
        <taxon>Sphingomonadaceae</taxon>
        <taxon>Sphingomonas</taxon>
    </lineage>
</organism>
<evidence type="ECO:0000313" key="4">
    <source>
        <dbReference type="Proteomes" id="UP000018851"/>
    </source>
</evidence>
<dbReference type="Proteomes" id="UP000018851">
    <property type="component" value="Chromosome"/>
</dbReference>
<dbReference type="InterPro" id="IPR012338">
    <property type="entry name" value="Beta-lactam/transpept-like"/>
</dbReference>
<evidence type="ECO:0000256" key="1">
    <source>
        <dbReference type="SAM" id="SignalP"/>
    </source>
</evidence>
<evidence type="ECO:0000259" key="2">
    <source>
        <dbReference type="Pfam" id="PF00144"/>
    </source>
</evidence>
<reference evidence="3 4" key="1">
    <citation type="submission" date="2013-07" db="EMBL/GenBank/DDBJ databases">
        <title>Completed genome of Sphingomonas sanxanigenens NX02.</title>
        <authorList>
            <person name="Ma T."/>
            <person name="Huang H."/>
            <person name="Wu M."/>
            <person name="Li X."/>
            <person name="Li G."/>
        </authorList>
    </citation>
    <scope>NUCLEOTIDE SEQUENCE [LARGE SCALE GENOMIC DNA]</scope>
    <source>
        <strain evidence="3 4">NX02</strain>
    </source>
</reference>
<dbReference type="InterPro" id="IPR050491">
    <property type="entry name" value="AmpC-like"/>
</dbReference>
<dbReference type="eggNOG" id="COG1680">
    <property type="taxonomic scope" value="Bacteria"/>
</dbReference>
<dbReference type="InterPro" id="IPR001466">
    <property type="entry name" value="Beta-lactam-related"/>
</dbReference>
<feature type="signal peptide" evidence="1">
    <location>
        <begin position="1"/>
        <end position="32"/>
    </location>
</feature>
<accession>W0AB59</accession>